<dbReference type="EC" id="6.-.-.-" evidence="3"/>
<dbReference type="InterPro" id="IPR042099">
    <property type="entry name" value="ANL_N_sf"/>
</dbReference>
<name>A0A3G8JMP6_9ACTN</name>
<organism evidence="3 4">
    <name type="scientific">Gordonia insulae</name>
    <dbReference type="NCBI Taxonomy" id="2420509"/>
    <lineage>
        <taxon>Bacteria</taxon>
        <taxon>Bacillati</taxon>
        <taxon>Actinomycetota</taxon>
        <taxon>Actinomycetes</taxon>
        <taxon>Mycobacteriales</taxon>
        <taxon>Gordoniaceae</taxon>
        <taxon>Gordonia</taxon>
    </lineage>
</organism>
<dbReference type="OrthoDB" id="9803968at2"/>
<dbReference type="Proteomes" id="UP000271469">
    <property type="component" value="Chromosome"/>
</dbReference>
<dbReference type="Pfam" id="PF13193">
    <property type="entry name" value="AMP-binding_C"/>
    <property type="match status" value="1"/>
</dbReference>
<reference evidence="3 4" key="1">
    <citation type="submission" date="2018-11" db="EMBL/GenBank/DDBJ databases">
        <title>Gordonia insulae sp. nov., isolated from an island soil.</title>
        <authorList>
            <person name="Kim Y.S."/>
            <person name="Kim S.B."/>
        </authorList>
    </citation>
    <scope>NUCLEOTIDE SEQUENCE [LARGE SCALE GENOMIC DNA]</scope>
    <source>
        <strain evidence="3 4">MMS17-SY073</strain>
    </source>
</reference>
<dbReference type="PROSITE" id="PS00455">
    <property type="entry name" value="AMP_BINDING"/>
    <property type="match status" value="1"/>
</dbReference>
<evidence type="ECO:0000313" key="4">
    <source>
        <dbReference type="Proteomes" id="UP000271469"/>
    </source>
</evidence>
<dbReference type="RefSeq" id="WP_124708481.1">
    <property type="nucleotide sequence ID" value="NZ_CP033972.1"/>
</dbReference>
<feature type="domain" description="AMP-dependent synthetase/ligase" evidence="1">
    <location>
        <begin position="11"/>
        <end position="356"/>
    </location>
</feature>
<dbReference type="InterPro" id="IPR000873">
    <property type="entry name" value="AMP-dep_synth/lig_dom"/>
</dbReference>
<dbReference type="PANTHER" id="PTHR24096">
    <property type="entry name" value="LONG-CHAIN-FATTY-ACID--COA LIGASE"/>
    <property type="match status" value="1"/>
</dbReference>
<dbReference type="Gene3D" id="3.40.50.12780">
    <property type="entry name" value="N-terminal domain of ligase-like"/>
    <property type="match status" value="1"/>
</dbReference>
<dbReference type="InterPro" id="IPR045851">
    <property type="entry name" value="AMP-bd_C_sf"/>
</dbReference>
<keyword evidence="4" id="KW-1185">Reference proteome</keyword>
<dbReference type="AlphaFoldDB" id="A0A3G8JMP6"/>
<dbReference type="InterPro" id="IPR020845">
    <property type="entry name" value="AMP-binding_CS"/>
</dbReference>
<dbReference type="EMBL" id="CP033972">
    <property type="protein sequence ID" value="AZG45875.1"/>
    <property type="molecule type" value="Genomic_DNA"/>
</dbReference>
<protein>
    <submittedName>
        <fullName evidence="3">Bile acid-coenzyme A ligase</fullName>
        <ecNumber evidence="3">6.-.-.-</ecNumber>
    </submittedName>
</protein>
<feature type="domain" description="AMP-binding enzyme C-terminal" evidence="2">
    <location>
        <begin position="414"/>
        <end position="491"/>
    </location>
</feature>
<dbReference type="PANTHER" id="PTHR24096:SF323">
    <property type="entry name" value="BLR3536 PROTEIN"/>
    <property type="match status" value="1"/>
</dbReference>
<keyword evidence="3" id="KW-0436">Ligase</keyword>
<evidence type="ECO:0000259" key="2">
    <source>
        <dbReference type="Pfam" id="PF13193"/>
    </source>
</evidence>
<evidence type="ECO:0000313" key="3">
    <source>
        <dbReference type="EMBL" id="AZG45875.1"/>
    </source>
</evidence>
<accession>A0A3G8JMP6</accession>
<sequence>MNLTALACTLGDKPALIMADSGESLSYGELEGRSNQIAHLFRRCGLRPGNHVAVLMENCLDYFPIVWAAQRAGLFYTPVNWHLGDDEAAYIVDNCTAQFLVHSASLDGAAIAESVGGVKYRYVVGETTGSSERLADALSGLPSTPIDGESEGYYMFYSSGTTGRPKGILPTRDPQAFGTGLPIDHRMHTHFGFGSETVFLSTGPLYHAAPLAWAMGTIRNGGTAIVTRRFDAESTLRVIETHRVTHAMFVPTMFVRMLKLDPATRLGVDVSSLELVIHSAAPCPDSVKRAMIDWFGPKITEFYGASEGTGFFMIDSPEWLAHPGSVGRPLVGAVHICDDDGRELPTGETGTVWFDGVRRFEYHRDAQRTAEAFDHRGWTTLGDLGHVDDQGYLYLSSRRTDLIISGGVNIYPTEVEDVLLEHPAIVDVAVIGLPDPDMGQVVHAVVTPLAAKAVDVGLETDILAFCQSRLARFKCPRTLRFGEVPRLPSGKIVRRQLMATATEA</sequence>
<dbReference type="KEGG" id="gom:D7316_02475"/>
<dbReference type="Pfam" id="PF00501">
    <property type="entry name" value="AMP-binding"/>
    <property type="match status" value="1"/>
</dbReference>
<dbReference type="Gene3D" id="3.30.300.30">
    <property type="match status" value="1"/>
</dbReference>
<evidence type="ECO:0000259" key="1">
    <source>
        <dbReference type="Pfam" id="PF00501"/>
    </source>
</evidence>
<dbReference type="GO" id="GO:0016405">
    <property type="term" value="F:CoA-ligase activity"/>
    <property type="evidence" value="ECO:0007669"/>
    <property type="project" value="TreeGrafter"/>
</dbReference>
<proteinExistence type="predicted"/>
<dbReference type="InterPro" id="IPR025110">
    <property type="entry name" value="AMP-bd_C"/>
</dbReference>
<gene>
    <name evidence="3" type="primary">baiB_1</name>
    <name evidence="3" type="ORF">D7316_02475</name>
</gene>
<dbReference type="SUPFAM" id="SSF56801">
    <property type="entry name" value="Acetyl-CoA synthetase-like"/>
    <property type="match status" value="1"/>
</dbReference>